<feature type="compositionally biased region" description="Polar residues" evidence="1">
    <location>
        <begin position="30"/>
        <end position="51"/>
    </location>
</feature>
<evidence type="ECO:0000256" key="1">
    <source>
        <dbReference type="SAM" id="MobiDB-lite"/>
    </source>
</evidence>
<feature type="compositionally biased region" description="Basic residues" evidence="1">
    <location>
        <begin position="560"/>
        <end position="570"/>
    </location>
</feature>
<feature type="compositionally biased region" description="Polar residues" evidence="1">
    <location>
        <begin position="572"/>
        <end position="587"/>
    </location>
</feature>
<evidence type="ECO:0000313" key="3">
    <source>
        <dbReference type="Proteomes" id="UP001172673"/>
    </source>
</evidence>
<evidence type="ECO:0000313" key="2">
    <source>
        <dbReference type="EMBL" id="KAJ9603565.1"/>
    </source>
</evidence>
<keyword evidence="3" id="KW-1185">Reference proteome</keyword>
<reference evidence="2" key="1">
    <citation type="submission" date="2022-10" db="EMBL/GenBank/DDBJ databases">
        <title>Culturing micro-colonial fungi from biological soil crusts in the Mojave desert and describing Neophaeococcomyces mojavensis, and introducing the new genera and species Taxawa tesnikishii.</title>
        <authorList>
            <person name="Kurbessoian T."/>
            <person name="Stajich J.E."/>
        </authorList>
    </citation>
    <scope>NUCLEOTIDE SEQUENCE</scope>
    <source>
        <strain evidence="2">TK_41</strain>
    </source>
</reference>
<name>A0AA38WYP1_9EURO</name>
<feature type="region of interest" description="Disordered" evidence="1">
    <location>
        <begin position="560"/>
        <end position="592"/>
    </location>
</feature>
<dbReference type="EMBL" id="JAPDRK010000021">
    <property type="protein sequence ID" value="KAJ9603565.1"/>
    <property type="molecule type" value="Genomic_DNA"/>
</dbReference>
<gene>
    <name evidence="2" type="ORF">H2200_011751</name>
</gene>
<feature type="region of interest" description="Disordered" evidence="1">
    <location>
        <begin position="519"/>
        <end position="541"/>
    </location>
</feature>
<dbReference type="Proteomes" id="UP001172673">
    <property type="component" value="Unassembled WGS sequence"/>
</dbReference>
<organism evidence="2 3">
    <name type="scientific">Cladophialophora chaetospira</name>
    <dbReference type="NCBI Taxonomy" id="386627"/>
    <lineage>
        <taxon>Eukaryota</taxon>
        <taxon>Fungi</taxon>
        <taxon>Dikarya</taxon>
        <taxon>Ascomycota</taxon>
        <taxon>Pezizomycotina</taxon>
        <taxon>Eurotiomycetes</taxon>
        <taxon>Chaetothyriomycetidae</taxon>
        <taxon>Chaetothyriales</taxon>
        <taxon>Herpotrichiellaceae</taxon>
        <taxon>Cladophialophora</taxon>
    </lineage>
</organism>
<comment type="caution">
    <text evidence="2">The sequence shown here is derived from an EMBL/GenBank/DDBJ whole genome shotgun (WGS) entry which is preliminary data.</text>
</comment>
<protein>
    <submittedName>
        <fullName evidence="2">Uncharacterized protein</fullName>
    </submittedName>
</protein>
<dbReference type="AlphaFoldDB" id="A0AA38WYP1"/>
<feature type="region of interest" description="Disordered" evidence="1">
    <location>
        <begin position="147"/>
        <end position="167"/>
    </location>
</feature>
<feature type="region of interest" description="Disordered" evidence="1">
    <location>
        <begin position="245"/>
        <end position="265"/>
    </location>
</feature>
<sequence length="700" mass="76526">MSDSQAVVDPRSISARSRRTSVSAIPRPVSGTSRHATPTISRAGTRDSSAGPTILEDAHKHRKSWHPNEGFAPSSFRTPPLHLSLPTEHAPHYKQQSRQSLPGTQHKVYGRNLSTHSLNAPGTNIALHNLKQASSTNALPKSRTLNSLLSHPRETTPGRRLLRPIDPPLPRTQTLANLSCFSPSDQTSPPRKAKSISISLQQQNSINSSKLNIADVLGESRMTQKEMNLMKQVQREAAANRARLRSSHQLHNVGQDSRLDASTPGREASTLNLSLHDAANTQRLEGMKRRTLPGRPLFINSTLANQNWQEADLPTDTTVTSIGTMTSSEPSRGDENDPRSVYVAEPTSYWTGRYVSLCDRLQLAELNRPKPSPSESNEKQIDRLFETSARVRMYSALIELRDHCKTTEALRSFEEFEGSLLKRMGVSRQSLHRAGALAYSKDGGKTLTTSRTMPLAMKVPSSPGTPSSATSRVSSVNAEAVMTGTSKSVHGEGSLAKSKTTGNLTSLIPMIPKRRYVVKTGPAPKSKSNRQDGHRRKTSYFDRSPETLVKAMKEHEQRAARRATTVHRRSTSQGFSPNGPSNLQSAGKATMTAEQCRPQPCSSQATVGPFHEISPSLTITSLESGHGLPPSQPPTRIGVSRIEMVRVASGGNEKVIRSIRKPEKQFSGDRVKNLLGAGVREVKKMGRRVSGMSWPGSGEE</sequence>
<proteinExistence type="predicted"/>
<accession>A0AA38WYP1</accession>
<feature type="region of interest" description="Disordered" evidence="1">
    <location>
        <begin position="1"/>
        <end position="102"/>
    </location>
</feature>